<feature type="region of interest" description="Disordered" evidence="1">
    <location>
        <begin position="1"/>
        <end position="40"/>
    </location>
</feature>
<accession>A0A1K1SL29</accession>
<feature type="compositionally biased region" description="Low complexity" evidence="1">
    <location>
        <begin position="27"/>
        <end position="40"/>
    </location>
</feature>
<evidence type="ECO:0000256" key="1">
    <source>
        <dbReference type="SAM" id="MobiDB-lite"/>
    </source>
</evidence>
<reference evidence="3" key="1">
    <citation type="submission" date="2016-11" db="EMBL/GenBank/DDBJ databases">
        <authorList>
            <person name="Varghese N."/>
            <person name="Submissions S."/>
        </authorList>
    </citation>
    <scope>NUCLEOTIDE SEQUENCE [LARGE SCALE GENOMIC DNA]</scope>
    <source>
        <strain evidence="3">DSM 44671</strain>
    </source>
</reference>
<dbReference type="RefSeq" id="WP_281256014.1">
    <property type="nucleotide sequence ID" value="NZ_FPJG01000006.1"/>
</dbReference>
<proteinExistence type="predicted"/>
<dbReference type="EMBL" id="FPJG01000006">
    <property type="protein sequence ID" value="SFW85128.1"/>
    <property type="molecule type" value="Genomic_DNA"/>
</dbReference>
<evidence type="ECO:0000313" key="2">
    <source>
        <dbReference type="EMBL" id="SFW85128.1"/>
    </source>
</evidence>
<dbReference type="Proteomes" id="UP000182740">
    <property type="component" value="Unassembled WGS sequence"/>
</dbReference>
<name>A0A1K1SL29_9PSEU</name>
<dbReference type="STRING" id="546364.SAMN04489730_6050"/>
<sequence>MTNDSGAWHAKLQREQEAIQRKRAQRAARTPAGATAATPR</sequence>
<organism evidence="2 3">
    <name type="scientific">Amycolatopsis australiensis</name>
    <dbReference type="NCBI Taxonomy" id="546364"/>
    <lineage>
        <taxon>Bacteria</taxon>
        <taxon>Bacillati</taxon>
        <taxon>Actinomycetota</taxon>
        <taxon>Actinomycetes</taxon>
        <taxon>Pseudonocardiales</taxon>
        <taxon>Pseudonocardiaceae</taxon>
        <taxon>Amycolatopsis</taxon>
    </lineage>
</organism>
<keyword evidence="3" id="KW-1185">Reference proteome</keyword>
<gene>
    <name evidence="2" type="ORF">SAMN04489730_6050</name>
</gene>
<evidence type="ECO:0000313" key="3">
    <source>
        <dbReference type="Proteomes" id="UP000182740"/>
    </source>
</evidence>
<protein>
    <submittedName>
        <fullName evidence="2">Uncharacterized protein</fullName>
    </submittedName>
</protein>
<dbReference type="AlphaFoldDB" id="A0A1K1SL29"/>